<dbReference type="InterPro" id="IPR020095">
    <property type="entry name" value="PsdUridine_synth_TruA_C"/>
</dbReference>
<dbReference type="GO" id="GO:0160147">
    <property type="term" value="F:tRNA pseudouridine(38-40) synthase activity"/>
    <property type="evidence" value="ECO:0007669"/>
    <property type="project" value="UniProtKB-EC"/>
</dbReference>
<dbReference type="Gene3D" id="3.30.70.580">
    <property type="entry name" value="Pseudouridine synthase I, catalytic domain, N-terminal subdomain"/>
    <property type="match status" value="1"/>
</dbReference>
<evidence type="ECO:0000259" key="5">
    <source>
        <dbReference type="Pfam" id="PF01416"/>
    </source>
</evidence>
<dbReference type="Proteomes" id="UP001516023">
    <property type="component" value="Unassembled WGS sequence"/>
</dbReference>
<dbReference type="InterPro" id="IPR020103">
    <property type="entry name" value="PsdUridine_synth_cat_dom_sf"/>
</dbReference>
<dbReference type="GO" id="GO:0008033">
    <property type="term" value="P:tRNA processing"/>
    <property type="evidence" value="ECO:0007669"/>
    <property type="project" value="UniProtKB-KW"/>
</dbReference>
<keyword evidence="3 4" id="KW-0413">Isomerase</keyword>
<keyword evidence="2 4" id="KW-0819">tRNA processing</keyword>
<accession>A0ABD3Q5Y5</accession>
<sequence>MALPSNNCRNVLTFVMTIEYNGFAYAGFQRQTSTPRNNATAKTNYTDAFDHGSPINKFNKRPIESTRVLKAPITIQQQIEDALQKWTNLSVATLRVRGAGRTDKGVHASGQVVAFDIPLCSLSSPGVPDALHDPTSQRVREEGYNEVISSHALPLLQGAYHTYCRGTENGSPKDHASTPCTFLDFWQIRRAISTRLPSDIVIRTVWMWTGPYPFEARKGISCKTYVYNLRFRSLSRVEYQEELGISENMHPICNAGPHLLRRVCDQNNVWLSPWPLDPTILHPACQAFVGLHDFTNFIHKEDRKKESECNIGTLCSEKTHKIDLVRFDIDLQKEKLEGSSDPSIPLVYNAAFTLSAKGFRRQMIRNLVGFVVDVARGVRFLEDIPKLLQPKTISPAVLKGTCDAVNYSVNAAPACGLHLDKVVYVQDRNHFL</sequence>
<dbReference type="SUPFAM" id="SSF55120">
    <property type="entry name" value="Pseudouridine synthase"/>
    <property type="match status" value="1"/>
</dbReference>
<evidence type="ECO:0000256" key="2">
    <source>
        <dbReference type="ARBA" id="ARBA00022694"/>
    </source>
</evidence>
<reference evidence="6 7" key="1">
    <citation type="journal article" date="2020" name="G3 (Bethesda)">
        <title>Improved Reference Genome for Cyclotella cryptica CCMP332, a Model for Cell Wall Morphogenesis, Salinity Adaptation, and Lipid Production in Diatoms (Bacillariophyta).</title>
        <authorList>
            <person name="Roberts W.R."/>
            <person name="Downey K.M."/>
            <person name="Ruck E.C."/>
            <person name="Traller J.C."/>
            <person name="Alverson A.J."/>
        </authorList>
    </citation>
    <scope>NUCLEOTIDE SEQUENCE [LARGE SCALE GENOMIC DNA]</scope>
    <source>
        <strain evidence="6 7">CCMP332</strain>
    </source>
</reference>
<dbReference type="PANTHER" id="PTHR11142:SF0">
    <property type="entry name" value="TRNA PSEUDOURIDINE SYNTHASE-LIKE 1"/>
    <property type="match status" value="1"/>
</dbReference>
<evidence type="ECO:0000313" key="7">
    <source>
        <dbReference type="Proteomes" id="UP001516023"/>
    </source>
</evidence>
<protein>
    <recommendedName>
        <fullName evidence="4">tRNA pseudouridine synthase</fullName>
        <ecNumber evidence="4">5.4.99.12</ecNumber>
    </recommendedName>
</protein>
<evidence type="ECO:0000313" key="6">
    <source>
        <dbReference type="EMBL" id="KAL3795538.1"/>
    </source>
</evidence>
<dbReference type="InterPro" id="IPR020097">
    <property type="entry name" value="PsdUridine_synth_TruA_a/b_dom"/>
</dbReference>
<dbReference type="Pfam" id="PF01416">
    <property type="entry name" value="PseudoU_synth_1"/>
    <property type="match status" value="1"/>
</dbReference>
<dbReference type="HAMAP" id="MF_00171">
    <property type="entry name" value="TruA"/>
    <property type="match status" value="1"/>
</dbReference>
<keyword evidence="7" id="KW-1185">Reference proteome</keyword>
<evidence type="ECO:0000256" key="3">
    <source>
        <dbReference type="ARBA" id="ARBA00023235"/>
    </source>
</evidence>
<evidence type="ECO:0000256" key="1">
    <source>
        <dbReference type="ARBA" id="ARBA00009375"/>
    </source>
</evidence>
<dbReference type="PANTHER" id="PTHR11142">
    <property type="entry name" value="PSEUDOURIDYLATE SYNTHASE"/>
    <property type="match status" value="1"/>
</dbReference>
<comment type="catalytic activity">
    <reaction evidence="4">
        <text>uridine(38/39/40) in tRNA = pseudouridine(38/39/40) in tRNA</text>
        <dbReference type="Rhea" id="RHEA:22376"/>
        <dbReference type="Rhea" id="RHEA-COMP:10085"/>
        <dbReference type="Rhea" id="RHEA-COMP:10087"/>
        <dbReference type="ChEBI" id="CHEBI:65314"/>
        <dbReference type="ChEBI" id="CHEBI:65315"/>
        <dbReference type="EC" id="5.4.99.12"/>
    </reaction>
</comment>
<dbReference type="Gene3D" id="3.30.70.660">
    <property type="entry name" value="Pseudouridine synthase I, catalytic domain, C-terminal subdomain"/>
    <property type="match status" value="1"/>
</dbReference>
<dbReference type="EC" id="5.4.99.12" evidence="4"/>
<dbReference type="InterPro" id="IPR020094">
    <property type="entry name" value="TruA/RsuA/RluB/E/F_N"/>
</dbReference>
<gene>
    <name evidence="6" type="ORF">HJC23_009251</name>
</gene>
<comment type="caution">
    <text evidence="6">The sequence shown here is derived from an EMBL/GenBank/DDBJ whole genome shotgun (WGS) entry which is preliminary data.</text>
</comment>
<proteinExistence type="inferred from homology"/>
<name>A0ABD3Q5Y5_9STRA</name>
<dbReference type="EMBL" id="JABMIG020000070">
    <property type="protein sequence ID" value="KAL3795538.1"/>
    <property type="molecule type" value="Genomic_DNA"/>
</dbReference>
<dbReference type="InterPro" id="IPR001406">
    <property type="entry name" value="PsdUridine_synth_TruA"/>
</dbReference>
<evidence type="ECO:0000256" key="4">
    <source>
        <dbReference type="RuleBase" id="RU003792"/>
    </source>
</evidence>
<feature type="domain" description="Pseudouridine synthase I TruA alpha/beta" evidence="5">
    <location>
        <begin position="284"/>
        <end position="394"/>
    </location>
</feature>
<organism evidence="6 7">
    <name type="scientific">Cyclotella cryptica</name>
    <dbReference type="NCBI Taxonomy" id="29204"/>
    <lineage>
        <taxon>Eukaryota</taxon>
        <taxon>Sar</taxon>
        <taxon>Stramenopiles</taxon>
        <taxon>Ochrophyta</taxon>
        <taxon>Bacillariophyta</taxon>
        <taxon>Coscinodiscophyceae</taxon>
        <taxon>Thalassiosirophycidae</taxon>
        <taxon>Stephanodiscales</taxon>
        <taxon>Stephanodiscaceae</taxon>
        <taxon>Cyclotella</taxon>
    </lineage>
</organism>
<dbReference type="AlphaFoldDB" id="A0ABD3Q5Y5"/>
<comment type="similarity">
    <text evidence="1 4">Belongs to the tRNA pseudouridine synthase TruA family.</text>
</comment>